<dbReference type="PANTHER" id="PTHR24058">
    <property type="entry name" value="DUAL SPECIFICITY PROTEIN KINASE"/>
    <property type="match status" value="1"/>
</dbReference>
<dbReference type="PANTHER" id="PTHR24058:SF17">
    <property type="entry name" value="HOMEODOMAIN INTERACTING PROTEIN KINASE, ISOFORM D"/>
    <property type="match status" value="1"/>
</dbReference>
<proteinExistence type="predicted"/>
<evidence type="ECO:0000256" key="4">
    <source>
        <dbReference type="ARBA" id="ARBA00022777"/>
    </source>
</evidence>
<dbReference type="PROSITE" id="PS50011">
    <property type="entry name" value="PROTEIN_KINASE_DOM"/>
    <property type="match status" value="1"/>
</dbReference>
<evidence type="ECO:0000256" key="3">
    <source>
        <dbReference type="ARBA" id="ARBA00022741"/>
    </source>
</evidence>
<dbReference type="InParanoid" id="I7LVY6"/>
<dbReference type="Pfam" id="PF00069">
    <property type="entry name" value="Pkinase"/>
    <property type="match status" value="1"/>
</dbReference>
<feature type="compositionally biased region" description="Polar residues" evidence="7">
    <location>
        <begin position="1245"/>
        <end position="1255"/>
    </location>
</feature>
<evidence type="ECO:0000256" key="7">
    <source>
        <dbReference type="SAM" id="MobiDB-lite"/>
    </source>
</evidence>
<keyword evidence="4 9" id="KW-0418">Kinase</keyword>
<accession>I7LVY6</accession>
<evidence type="ECO:0000313" key="10">
    <source>
        <dbReference type="Proteomes" id="UP000009168"/>
    </source>
</evidence>
<feature type="region of interest" description="Disordered" evidence="7">
    <location>
        <begin position="668"/>
        <end position="687"/>
    </location>
</feature>
<dbReference type="InterPro" id="IPR008271">
    <property type="entry name" value="Ser/Thr_kinase_AS"/>
</dbReference>
<dbReference type="InterPro" id="IPR017441">
    <property type="entry name" value="Protein_kinase_ATP_BS"/>
</dbReference>
<dbReference type="AlphaFoldDB" id="I7LVY6"/>
<dbReference type="SMART" id="SM00220">
    <property type="entry name" value="S_TKc"/>
    <property type="match status" value="1"/>
</dbReference>
<evidence type="ECO:0000313" key="9">
    <source>
        <dbReference type="EMBL" id="EAS00348.2"/>
    </source>
</evidence>
<evidence type="ECO:0000256" key="5">
    <source>
        <dbReference type="ARBA" id="ARBA00022840"/>
    </source>
</evidence>
<dbReference type="RefSeq" id="XP_001020593.2">
    <property type="nucleotide sequence ID" value="XM_001020593.2"/>
</dbReference>
<evidence type="ECO:0000259" key="8">
    <source>
        <dbReference type="PROSITE" id="PS50011"/>
    </source>
</evidence>
<feature type="region of interest" description="Disordered" evidence="7">
    <location>
        <begin position="1"/>
        <end position="24"/>
    </location>
</feature>
<evidence type="ECO:0000256" key="1">
    <source>
        <dbReference type="ARBA" id="ARBA00022527"/>
    </source>
</evidence>
<dbReference type="InterPro" id="IPR000719">
    <property type="entry name" value="Prot_kinase_dom"/>
</dbReference>
<dbReference type="GO" id="GO:0005737">
    <property type="term" value="C:cytoplasm"/>
    <property type="evidence" value="ECO:0007669"/>
    <property type="project" value="TreeGrafter"/>
</dbReference>
<feature type="compositionally biased region" description="Polar residues" evidence="7">
    <location>
        <begin position="1031"/>
        <end position="1041"/>
    </location>
</feature>
<feature type="domain" description="Protein kinase" evidence="8">
    <location>
        <begin position="114"/>
        <end position="439"/>
    </location>
</feature>
<sequence>MQNDSLKGLVGWSGGQKKGGHTSSFKLFDRSQNFKKKEKKGEGGHSIVKKCSIYLIDTMKRCNQEFKFDQSLIPRRFLTVPNEGVSNNNYDNEQSDYIMRVKDIIYNDQRKIEYIIEDMLGKGTFGQVAKCSKNGTNDLFAVKVIKNRPAYFQQAKNEILLLRVLNKQEEQNGENYQKRIVNLVDFFVFRNHFCLVFEMLELSLYDYLKNTKFCGFSFSVIAQWTKSILEGMVIAESKQIIHCDLKPENIMLKNNQLKIIDFGSACHQDKRIFTYIQSRFYRAPEVILGMIYTTAIDMWSLGCILVELFLGLPIFPGNSEYDQIKRIIDILGKPTNEVIEQGRFKNKFFKCLDGEYIFKTKQEFEISEGIQLKESKTYFQVACLNDLKNYMYNSQFRRNEDDTKNNRQFDLFLDLATQLLELNPRKRVKASIAMQHPFLNQDENNFYSSLTNQKIENTKEFSLDQSTSDERHNDIKQQQQQSNQNTDFNLFKVSDQNAAIVKKAIQNQKENQEKLKPNQLTSDPQQQQINNLLSGQQQIGQEQNLQSQYYLNQYPLQQQQGQYQNDPYNFHTQQPGIQQIPFNQSFTQQPQIYNNYLNQNMYQYPYQFQQQQYAQQMSQMLPQQQQPVQQSTFPYQQPYNQVQQQQQMSTDQLANLFSQQLNLQTSNQFQNQKQSFRNQKQSKKCLSQQDSLDYQKEFYDDYPNQFQNNQIQDKNMWSTNQFTNIQNQGNFYKNSNYNYQKTGTNQGFQQGISNIENIQDQQVPPANIKDIFDNVDDNFPKQQLNQQPQQLIHLQNYQQGNQQQMPQGFLLNSQYIQNFYNPQQQLGMNIGNLQPNNNLLGNQFQVQDQPQQQNQQYQLFQQQFNQQNYGFNQFNNQQNMRQNYQLFNQNNLQQNLFLQNQQYYQQQQQQLQQQQQPLNQQNSQFPQQTNQQQTYYNKPYQNQKQNNKYKNSSNGKNSNNNTKQADMNANNNFNNNNNNNNSNNSQKFYQNNKKFRRHYSDSEFQQYQPEQNEIFNDIKAPFLESDQIENQSQNLGKSSDNIQEDNKQERHGEESASNNSSNFNNNSNNTGNQKQNQNFKRQNSNYNNNQNYSNQKNQQKFKKPNQGQAQQQQQHNNTFNSNSNNNNYSQNFPNQNTQFQANLSNNNNNSNSSSNNNNNNSSILNNNSSNQGQIQTQNMKTSQQNNNNSNNSNDQQNQHNPQDNNNNFKKGQNKFKNQNKKSFTNHKYQQQNAQQQQFSQGQKQYSPINENPSQS</sequence>
<dbReference type="Gene3D" id="1.10.510.10">
    <property type="entry name" value="Transferase(Phosphotransferase) domain 1"/>
    <property type="match status" value="1"/>
</dbReference>
<dbReference type="SUPFAM" id="SSF56112">
    <property type="entry name" value="Protein kinase-like (PK-like)"/>
    <property type="match status" value="1"/>
</dbReference>
<dbReference type="eggNOG" id="KOG0667">
    <property type="taxonomic scope" value="Eukaryota"/>
</dbReference>
<dbReference type="OrthoDB" id="9332038at2759"/>
<keyword evidence="3 6" id="KW-0547">Nucleotide-binding</keyword>
<dbReference type="InterPro" id="IPR050494">
    <property type="entry name" value="Ser_Thr_dual-spec_kinase"/>
</dbReference>
<feature type="region of interest" description="Disordered" evidence="7">
    <location>
        <begin position="462"/>
        <end position="486"/>
    </location>
</feature>
<name>I7LVY6_TETTS</name>
<dbReference type="GO" id="GO:0004674">
    <property type="term" value="F:protein serine/threonine kinase activity"/>
    <property type="evidence" value="ECO:0007669"/>
    <property type="project" value="UniProtKB-KW"/>
</dbReference>
<evidence type="ECO:0000256" key="2">
    <source>
        <dbReference type="ARBA" id="ARBA00022679"/>
    </source>
</evidence>
<dbReference type="GO" id="GO:0005524">
    <property type="term" value="F:ATP binding"/>
    <property type="evidence" value="ECO:0007669"/>
    <property type="project" value="UniProtKB-UniRule"/>
</dbReference>
<keyword evidence="1" id="KW-0723">Serine/threonine-protein kinase</keyword>
<feature type="region of interest" description="Disordered" evidence="7">
    <location>
        <begin position="942"/>
        <end position="987"/>
    </location>
</feature>
<gene>
    <name evidence="9" type="ORF">TTHERM_00219210</name>
</gene>
<reference evidence="10" key="1">
    <citation type="journal article" date="2006" name="PLoS Biol.">
        <title>Macronuclear genome sequence of the ciliate Tetrahymena thermophila, a model eukaryote.</title>
        <authorList>
            <person name="Eisen J.A."/>
            <person name="Coyne R.S."/>
            <person name="Wu M."/>
            <person name="Wu D."/>
            <person name="Thiagarajan M."/>
            <person name="Wortman J.R."/>
            <person name="Badger J.H."/>
            <person name="Ren Q."/>
            <person name="Amedeo P."/>
            <person name="Jones K.M."/>
            <person name="Tallon L.J."/>
            <person name="Delcher A.L."/>
            <person name="Salzberg S.L."/>
            <person name="Silva J.C."/>
            <person name="Haas B.J."/>
            <person name="Majoros W.H."/>
            <person name="Farzad M."/>
            <person name="Carlton J.M."/>
            <person name="Smith R.K. Jr."/>
            <person name="Garg J."/>
            <person name="Pearlman R.E."/>
            <person name="Karrer K.M."/>
            <person name="Sun L."/>
            <person name="Manning G."/>
            <person name="Elde N.C."/>
            <person name="Turkewitz A.P."/>
            <person name="Asai D.J."/>
            <person name="Wilkes D.E."/>
            <person name="Wang Y."/>
            <person name="Cai H."/>
            <person name="Collins K."/>
            <person name="Stewart B.A."/>
            <person name="Lee S.R."/>
            <person name="Wilamowska K."/>
            <person name="Weinberg Z."/>
            <person name="Ruzzo W.L."/>
            <person name="Wloga D."/>
            <person name="Gaertig J."/>
            <person name="Frankel J."/>
            <person name="Tsao C.-C."/>
            <person name="Gorovsky M.A."/>
            <person name="Keeling P.J."/>
            <person name="Waller R.F."/>
            <person name="Patron N.J."/>
            <person name="Cherry J.M."/>
            <person name="Stover N.A."/>
            <person name="Krieger C.J."/>
            <person name="del Toro C."/>
            <person name="Ryder H.F."/>
            <person name="Williamson S.C."/>
            <person name="Barbeau R.A."/>
            <person name="Hamilton E.P."/>
            <person name="Orias E."/>
        </authorList>
    </citation>
    <scope>NUCLEOTIDE SEQUENCE [LARGE SCALE GENOMIC DNA]</scope>
    <source>
        <strain evidence="10">SB210</strain>
    </source>
</reference>
<dbReference type="PROSITE" id="PS00107">
    <property type="entry name" value="PROTEIN_KINASE_ATP"/>
    <property type="match status" value="1"/>
</dbReference>
<keyword evidence="10" id="KW-1185">Reference proteome</keyword>
<dbReference type="InterPro" id="IPR011009">
    <property type="entry name" value="Kinase-like_dom_sf"/>
</dbReference>
<dbReference type="PROSITE" id="PS00108">
    <property type="entry name" value="PROTEIN_KINASE_ST"/>
    <property type="match status" value="1"/>
</dbReference>
<dbReference type="STRING" id="312017.I7LVY6"/>
<feature type="compositionally biased region" description="Basic and acidic residues" evidence="7">
    <location>
        <begin position="1044"/>
        <end position="1054"/>
    </location>
</feature>
<dbReference type="KEGG" id="tet:TTHERM_00219210"/>
<dbReference type="GO" id="GO:0004713">
    <property type="term" value="F:protein tyrosine kinase activity"/>
    <property type="evidence" value="ECO:0007669"/>
    <property type="project" value="TreeGrafter"/>
</dbReference>
<keyword evidence="2" id="KW-0808">Transferase</keyword>
<keyword evidence="5 6" id="KW-0067">ATP-binding</keyword>
<feature type="binding site" evidence="6">
    <location>
        <position position="143"/>
    </location>
    <ligand>
        <name>ATP</name>
        <dbReference type="ChEBI" id="CHEBI:30616"/>
    </ligand>
</feature>
<dbReference type="Proteomes" id="UP000009168">
    <property type="component" value="Unassembled WGS sequence"/>
</dbReference>
<protein>
    <submittedName>
        <fullName evidence="9">Serine/Threonine kinase domain protein</fullName>
    </submittedName>
</protein>
<dbReference type="GeneID" id="7837697"/>
<feature type="compositionally biased region" description="Low complexity" evidence="7">
    <location>
        <begin position="1229"/>
        <end position="1244"/>
    </location>
</feature>
<evidence type="ECO:0000256" key="6">
    <source>
        <dbReference type="PROSITE-ProRule" id="PRU10141"/>
    </source>
</evidence>
<dbReference type="EMBL" id="GG662621">
    <property type="protein sequence ID" value="EAS00348.2"/>
    <property type="molecule type" value="Genomic_DNA"/>
</dbReference>
<feature type="compositionally biased region" description="Low complexity" evidence="7">
    <location>
        <begin position="1055"/>
        <end position="1210"/>
    </location>
</feature>
<organism evidence="9 10">
    <name type="scientific">Tetrahymena thermophila (strain SB210)</name>
    <dbReference type="NCBI Taxonomy" id="312017"/>
    <lineage>
        <taxon>Eukaryota</taxon>
        <taxon>Sar</taxon>
        <taxon>Alveolata</taxon>
        <taxon>Ciliophora</taxon>
        <taxon>Intramacronucleata</taxon>
        <taxon>Oligohymenophorea</taxon>
        <taxon>Hymenostomatida</taxon>
        <taxon>Tetrahymenina</taxon>
        <taxon>Tetrahymenidae</taxon>
        <taxon>Tetrahymena</taxon>
    </lineage>
</organism>
<dbReference type="Gene3D" id="3.30.200.20">
    <property type="entry name" value="Phosphorylase Kinase, domain 1"/>
    <property type="match status" value="1"/>
</dbReference>
<feature type="compositionally biased region" description="Basic and acidic residues" evidence="7">
    <location>
        <begin position="462"/>
        <end position="475"/>
    </location>
</feature>
<feature type="region of interest" description="Disordered" evidence="7">
    <location>
        <begin position="1031"/>
        <end position="1255"/>
    </location>
</feature>